<gene>
    <name evidence="1" type="ORF">B0I35DRAFT_407649</name>
</gene>
<sequence>MSYLPNYEKVALGDENVTFILGVGVGTSSTSTLGGGHNHNDGGASAARGPFVDSSQCGNTTAEARALGCSYDLLSATWWPAACQDQSTAKEFEDWLRAPERVRPWPFFYDKEGTRHIETLEEMSEMAGKDIWTTQEFHAGHCILWWKRLHKSMEGRIATNIWAGEYHHTAHCTSVLLATDWSTVGEIYARVPSGGGFGWCRQPIEQDAGLKA</sequence>
<protein>
    <submittedName>
        <fullName evidence="1">Uncharacterized protein</fullName>
    </submittedName>
</protein>
<organism evidence="1 2">
    <name type="scientific">Stachybotrys elegans</name>
    <dbReference type="NCBI Taxonomy" id="80388"/>
    <lineage>
        <taxon>Eukaryota</taxon>
        <taxon>Fungi</taxon>
        <taxon>Dikarya</taxon>
        <taxon>Ascomycota</taxon>
        <taxon>Pezizomycotina</taxon>
        <taxon>Sordariomycetes</taxon>
        <taxon>Hypocreomycetidae</taxon>
        <taxon>Hypocreales</taxon>
        <taxon>Stachybotryaceae</taxon>
        <taxon>Stachybotrys</taxon>
    </lineage>
</organism>
<comment type="caution">
    <text evidence="1">The sequence shown here is derived from an EMBL/GenBank/DDBJ whole genome shotgun (WGS) entry which is preliminary data.</text>
</comment>
<dbReference type="OrthoDB" id="3501153at2759"/>
<evidence type="ECO:0000313" key="1">
    <source>
        <dbReference type="EMBL" id="KAH7323275.1"/>
    </source>
</evidence>
<evidence type="ECO:0000313" key="2">
    <source>
        <dbReference type="Proteomes" id="UP000813444"/>
    </source>
</evidence>
<dbReference type="Proteomes" id="UP000813444">
    <property type="component" value="Unassembled WGS sequence"/>
</dbReference>
<reference evidence="1" key="1">
    <citation type="journal article" date="2021" name="Nat. Commun.">
        <title>Genetic determinants of endophytism in the Arabidopsis root mycobiome.</title>
        <authorList>
            <person name="Mesny F."/>
            <person name="Miyauchi S."/>
            <person name="Thiergart T."/>
            <person name="Pickel B."/>
            <person name="Atanasova L."/>
            <person name="Karlsson M."/>
            <person name="Huettel B."/>
            <person name="Barry K.W."/>
            <person name="Haridas S."/>
            <person name="Chen C."/>
            <person name="Bauer D."/>
            <person name="Andreopoulos W."/>
            <person name="Pangilinan J."/>
            <person name="LaButti K."/>
            <person name="Riley R."/>
            <person name="Lipzen A."/>
            <person name="Clum A."/>
            <person name="Drula E."/>
            <person name="Henrissat B."/>
            <person name="Kohler A."/>
            <person name="Grigoriev I.V."/>
            <person name="Martin F.M."/>
            <person name="Hacquard S."/>
        </authorList>
    </citation>
    <scope>NUCLEOTIDE SEQUENCE</scope>
    <source>
        <strain evidence="1">MPI-CAGE-CH-0235</strain>
    </source>
</reference>
<dbReference type="PANTHER" id="PTHR35896">
    <property type="entry name" value="IG-LIKE DOMAIN-CONTAINING PROTEIN"/>
    <property type="match status" value="1"/>
</dbReference>
<dbReference type="PANTHER" id="PTHR35896:SF3">
    <property type="entry name" value="MAJOR FACILITATOR SUPERFAMILY TRANSPORTER"/>
    <property type="match status" value="1"/>
</dbReference>
<name>A0A8K0SWF4_9HYPO</name>
<dbReference type="AlphaFoldDB" id="A0A8K0SWF4"/>
<proteinExistence type="predicted"/>
<accession>A0A8K0SWF4</accession>
<dbReference type="EMBL" id="JAGPNK010000004">
    <property type="protein sequence ID" value="KAH7323275.1"/>
    <property type="molecule type" value="Genomic_DNA"/>
</dbReference>
<keyword evidence="2" id="KW-1185">Reference proteome</keyword>
<dbReference type="InterPro" id="IPR053008">
    <property type="entry name" value="Phomopsin_biosynth_assoc"/>
</dbReference>